<evidence type="ECO:0000256" key="6">
    <source>
        <dbReference type="SAM" id="MobiDB-lite"/>
    </source>
</evidence>
<feature type="domain" description="WRKY" evidence="7">
    <location>
        <begin position="182"/>
        <end position="248"/>
    </location>
</feature>
<dbReference type="AlphaFoldDB" id="A0AA88AGU2"/>
<evidence type="ECO:0000256" key="5">
    <source>
        <dbReference type="ARBA" id="ARBA00023242"/>
    </source>
</evidence>
<feature type="region of interest" description="Disordered" evidence="6">
    <location>
        <begin position="581"/>
        <end position="600"/>
    </location>
</feature>
<dbReference type="InterPro" id="IPR003657">
    <property type="entry name" value="WRKY_dom"/>
</dbReference>
<organism evidence="8 9">
    <name type="scientific">Ficus carica</name>
    <name type="common">Common fig</name>
    <dbReference type="NCBI Taxonomy" id="3494"/>
    <lineage>
        <taxon>Eukaryota</taxon>
        <taxon>Viridiplantae</taxon>
        <taxon>Streptophyta</taxon>
        <taxon>Embryophyta</taxon>
        <taxon>Tracheophyta</taxon>
        <taxon>Spermatophyta</taxon>
        <taxon>Magnoliopsida</taxon>
        <taxon>eudicotyledons</taxon>
        <taxon>Gunneridae</taxon>
        <taxon>Pentapetalae</taxon>
        <taxon>rosids</taxon>
        <taxon>fabids</taxon>
        <taxon>Rosales</taxon>
        <taxon>Moraceae</taxon>
        <taxon>Ficeae</taxon>
        <taxon>Ficus</taxon>
    </lineage>
</organism>
<dbReference type="PANTHER" id="PTHR31429">
    <property type="entry name" value="WRKY TRANSCRIPTION FACTOR 36-RELATED"/>
    <property type="match status" value="1"/>
</dbReference>
<dbReference type="Proteomes" id="UP001187192">
    <property type="component" value="Unassembled WGS sequence"/>
</dbReference>
<dbReference type="SMART" id="SM00774">
    <property type="entry name" value="WRKY"/>
    <property type="match status" value="1"/>
</dbReference>
<evidence type="ECO:0000256" key="3">
    <source>
        <dbReference type="ARBA" id="ARBA00023125"/>
    </source>
</evidence>
<dbReference type="SUPFAM" id="SSF118290">
    <property type="entry name" value="WRKY DNA-binding domain"/>
    <property type="match status" value="1"/>
</dbReference>
<evidence type="ECO:0000256" key="2">
    <source>
        <dbReference type="ARBA" id="ARBA00023015"/>
    </source>
</evidence>
<feature type="compositionally biased region" description="Polar residues" evidence="6">
    <location>
        <begin position="33"/>
        <end position="54"/>
    </location>
</feature>
<feature type="region of interest" description="Disordered" evidence="6">
    <location>
        <begin position="33"/>
        <end position="96"/>
    </location>
</feature>
<protein>
    <recommendedName>
        <fullName evidence="7">WRKY domain-containing protein</fullName>
    </recommendedName>
</protein>
<comment type="caution">
    <text evidence="8">The sequence shown here is derived from an EMBL/GenBank/DDBJ whole genome shotgun (WGS) entry which is preliminary data.</text>
</comment>
<reference evidence="8" key="1">
    <citation type="submission" date="2023-07" db="EMBL/GenBank/DDBJ databases">
        <title>draft genome sequence of fig (Ficus carica).</title>
        <authorList>
            <person name="Takahashi T."/>
            <person name="Nishimura K."/>
        </authorList>
    </citation>
    <scope>NUCLEOTIDE SEQUENCE</scope>
</reference>
<feature type="compositionally biased region" description="Basic and acidic residues" evidence="6">
    <location>
        <begin position="74"/>
        <end position="96"/>
    </location>
</feature>
<feature type="region of interest" description="Disordered" evidence="6">
    <location>
        <begin position="115"/>
        <end position="149"/>
    </location>
</feature>
<dbReference type="FunFam" id="2.20.25.80:FF:000002">
    <property type="entry name" value="probable WRKY transcription factor 31"/>
    <property type="match status" value="1"/>
</dbReference>
<dbReference type="GO" id="GO:0003700">
    <property type="term" value="F:DNA-binding transcription factor activity"/>
    <property type="evidence" value="ECO:0007669"/>
    <property type="project" value="InterPro"/>
</dbReference>
<dbReference type="InterPro" id="IPR036576">
    <property type="entry name" value="WRKY_dom_sf"/>
</dbReference>
<keyword evidence="3" id="KW-0238">DNA-binding</keyword>
<keyword evidence="9" id="KW-1185">Reference proteome</keyword>
<name>A0AA88AGU2_FICCA</name>
<comment type="subcellular location">
    <subcellularLocation>
        <location evidence="1">Nucleus</location>
    </subcellularLocation>
</comment>
<evidence type="ECO:0000256" key="4">
    <source>
        <dbReference type="ARBA" id="ARBA00023163"/>
    </source>
</evidence>
<sequence>MGEVREENQRLKMYLGRIMKDYQALQMQFNNIADQQEAANNKESTDNSANNNNPEVEETELVSLSLGSFSANPKIKDEKNKNITSKIDDGKNQNEKQLDQEGLSLGLDYKYNEASRSGATEQGGPVVSNPSAVSSFEEPNKEEASETWPPSKVFMKPKRSAEDEVSQQNPVKKARVCVRVRCDTPTMNDGCQWRKYGQKIAKGNPCPRAYYRCTVAPSCPVRKQVQRCADDMSILITTYEGTHNHPLSVSATAMASTTSAAASMLLSGSSTSSSSGAQPPSTDQLHRFSTFDSSKWNINKQFYLPNSSHSSYSSFSSSNPTITLDLTSTPSSSSSSHLLNKFSSSSSSSLPPSYPHLSSLHYPGTSLSFGSSDSNNLSWSNNNNIINGFLSYGNNSAQSYNLKNQIGTLGLGRQTTSLQASNIINNNVNYQNYMQKPNPNPNPNPSITGTNQVQSLVPDTIAAATKAITADPTFQSALAAALSSIIGGGGGQGGNLINQGGGDHNVNNNVAQKLKWGGDIHHLDHQQFPVSSSTGTTAASFLQTAKGSGGCATTFLNKTAASTNSQPAGNLMFLSPNSLSFSASKSASASPGDSTREQTS</sequence>
<evidence type="ECO:0000313" key="9">
    <source>
        <dbReference type="Proteomes" id="UP001187192"/>
    </source>
</evidence>
<evidence type="ECO:0000259" key="7">
    <source>
        <dbReference type="PROSITE" id="PS50811"/>
    </source>
</evidence>
<accession>A0AA88AGU2</accession>
<dbReference type="Pfam" id="PF03106">
    <property type="entry name" value="WRKY"/>
    <property type="match status" value="1"/>
</dbReference>
<proteinExistence type="predicted"/>
<keyword evidence="5" id="KW-0539">Nucleus</keyword>
<keyword evidence="4" id="KW-0804">Transcription</keyword>
<evidence type="ECO:0000256" key="1">
    <source>
        <dbReference type="ARBA" id="ARBA00004123"/>
    </source>
</evidence>
<feature type="compositionally biased region" description="Low complexity" evidence="6">
    <location>
        <begin position="581"/>
        <end position="591"/>
    </location>
</feature>
<dbReference type="PROSITE" id="PS50811">
    <property type="entry name" value="WRKY"/>
    <property type="match status" value="1"/>
</dbReference>
<keyword evidence="2" id="KW-0805">Transcription regulation</keyword>
<dbReference type="PANTHER" id="PTHR31429:SF86">
    <property type="entry name" value="WRKY TRANSCRIPTION FACTOR 61-RELATED"/>
    <property type="match status" value="1"/>
</dbReference>
<dbReference type="EMBL" id="BTGU01000021">
    <property type="protein sequence ID" value="GMN45688.1"/>
    <property type="molecule type" value="Genomic_DNA"/>
</dbReference>
<evidence type="ECO:0000313" key="8">
    <source>
        <dbReference type="EMBL" id="GMN45688.1"/>
    </source>
</evidence>
<dbReference type="GO" id="GO:0043565">
    <property type="term" value="F:sequence-specific DNA binding"/>
    <property type="evidence" value="ECO:0007669"/>
    <property type="project" value="InterPro"/>
</dbReference>
<gene>
    <name evidence="8" type="ORF">TIFTF001_014884</name>
</gene>
<dbReference type="GO" id="GO:0005634">
    <property type="term" value="C:nucleus"/>
    <property type="evidence" value="ECO:0007669"/>
    <property type="project" value="UniProtKB-SubCell"/>
</dbReference>
<dbReference type="InterPro" id="IPR044810">
    <property type="entry name" value="WRKY_plant"/>
</dbReference>
<dbReference type="Gene3D" id="2.20.25.80">
    <property type="entry name" value="WRKY domain"/>
    <property type="match status" value="1"/>
</dbReference>